<dbReference type="KEGG" id="ptkz:JDV02_009925"/>
<evidence type="ECO:0000313" key="2">
    <source>
        <dbReference type="Proteomes" id="UP000829364"/>
    </source>
</evidence>
<organism evidence="1 2">
    <name type="scientific">Purpureocillium takamizusanense</name>
    <dbReference type="NCBI Taxonomy" id="2060973"/>
    <lineage>
        <taxon>Eukaryota</taxon>
        <taxon>Fungi</taxon>
        <taxon>Dikarya</taxon>
        <taxon>Ascomycota</taxon>
        <taxon>Pezizomycotina</taxon>
        <taxon>Sordariomycetes</taxon>
        <taxon>Hypocreomycetidae</taxon>
        <taxon>Hypocreales</taxon>
        <taxon>Ophiocordycipitaceae</taxon>
        <taxon>Purpureocillium</taxon>
    </lineage>
</organism>
<protein>
    <submittedName>
        <fullName evidence="1">Uncharacterized protein</fullName>
    </submittedName>
</protein>
<reference evidence="1" key="1">
    <citation type="submission" date="2021-11" db="EMBL/GenBank/DDBJ databases">
        <title>Purpureocillium_takamizusanense_genome.</title>
        <authorList>
            <person name="Nguyen N.-H."/>
        </authorList>
    </citation>
    <scope>NUCLEOTIDE SEQUENCE</scope>
    <source>
        <strain evidence="1">PT3</strain>
    </source>
</reference>
<gene>
    <name evidence="1" type="ORF">JDV02_009925</name>
</gene>
<name>A0A9Q8VGV6_9HYPO</name>
<keyword evidence="2" id="KW-1185">Reference proteome</keyword>
<evidence type="ECO:0000313" key="1">
    <source>
        <dbReference type="EMBL" id="UNI24152.1"/>
    </source>
</evidence>
<dbReference type="SUPFAM" id="SSF51735">
    <property type="entry name" value="NAD(P)-binding Rossmann-fold domains"/>
    <property type="match status" value="1"/>
</dbReference>
<dbReference type="RefSeq" id="XP_047847633.1">
    <property type="nucleotide sequence ID" value="XM_047991621.1"/>
</dbReference>
<dbReference type="GeneID" id="72071870"/>
<proteinExistence type="predicted"/>
<dbReference type="OrthoDB" id="4350666at2759"/>
<dbReference type="Proteomes" id="UP000829364">
    <property type="component" value="Chromosome 11"/>
</dbReference>
<dbReference type="EMBL" id="CP086364">
    <property type="protein sequence ID" value="UNI24152.1"/>
    <property type="molecule type" value="Genomic_DNA"/>
</dbReference>
<accession>A0A9Q8VGV6</accession>
<sequence length="253" mass="28569">MLYVGPQYHAMHHLDPQNYFGSTLRLVDWIIGSAVSLRGRRVAMTGSNGALGQALTHRLNLEHVKCIESLRFGIEWSYDTYAALAPILADTDILILAHGSKDCEDPVRANCESAVAIIELFRRIRPPSLKPEALPEVWYVGSEAELHGAWSRRMQPYTEAKRAFVPFARAYYDNKTIIYRHIVPAAFRSSMGPALVTAHWAAAVALWWIKRGARYVPVTYTGFAYANYFRFKYHVKPFDASIGHVDSVNHSDS</sequence>
<dbReference type="AlphaFoldDB" id="A0A9Q8VGV6"/>
<dbReference type="InterPro" id="IPR036291">
    <property type="entry name" value="NAD(P)-bd_dom_sf"/>
</dbReference>